<feature type="compositionally biased region" description="Low complexity" evidence="7">
    <location>
        <begin position="254"/>
        <end position="266"/>
    </location>
</feature>
<keyword evidence="8" id="KW-0472">Membrane</keyword>
<keyword evidence="3 6" id="KW-0597">Phosphoprotein</keyword>
<evidence type="ECO:0000256" key="3">
    <source>
        <dbReference type="ARBA" id="ARBA00022553"/>
    </source>
</evidence>
<dbReference type="Pfam" id="PF00512">
    <property type="entry name" value="HisKA"/>
    <property type="match status" value="1"/>
</dbReference>
<feature type="domain" description="Histidine kinase" evidence="9">
    <location>
        <begin position="474"/>
        <end position="698"/>
    </location>
</feature>
<dbReference type="InterPro" id="IPR036890">
    <property type="entry name" value="HATPase_C_sf"/>
</dbReference>
<feature type="transmembrane region" description="Helical" evidence="8">
    <location>
        <begin position="26"/>
        <end position="46"/>
    </location>
</feature>
<dbReference type="CDD" id="cd00082">
    <property type="entry name" value="HisKA"/>
    <property type="match status" value="1"/>
</dbReference>
<keyword evidence="8" id="KW-1133">Transmembrane helix</keyword>
<dbReference type="InterPro" id="IPR004358">
    <property type="entry name" value="Sig_transdc_His_kin-like_C"/>
</dbReference>
<dbReference type="Pfam" id="PF00072">
    <property type="entry name" value="Response_reg"/>
    <property type="match status" value="1"/>
</dbReference>
<dbReference type="InterPro" id="IPR005330">
    <property type="entry name" value="MHYT_dom"/>
</dbReference>
<feature type="modified residue" description="4-aspartylphosphate" evidence="6">
    <location>
        <position position="911"/>
    </location>
</feature>
<dbReference type="EC" id="2.7.13.3" evidence="2"/>
<evidence type="ECO:0000259" key="9">
    <source>
        <dbReference type="PROSITE" id="PS50109"/>
    </source>
</evidence>
<name>A0A2J6T2I7_9HELO</name>
<reference evidence="11 12" key="1">
    <citation type="submission" date="2016-04" db="EMBL/GenBank/DDBJ databases">
        <title>A degradative enzymes factory behind the ericoid mycorrhizal symbiosis.</title>
        <authorList>
            <consortium name="DOE Joint Genome Institute"/>
            <person name="Martino E."/>
            <person name="Morin E."/>
            <person name="Grelet G."/>
            <person name="Kuo A."/>
            <person name="Kohler A."/>
            <person name="Daghino S."/>
            <person name="Barry K."/>
            <person name="Choi C."/>
            <person name="Cichocki N."/>
            <person name="Clum A."/>
            <person name="Copeland A."/>
            <person name="Hainaut M."/>
            <person name="Haridas S."/>
            <person name="Labutti K."/>
            <person name="Lindquist E."/>
            <person name="Lipzen A."/>
            <person name="Khouja H.-R."/>
            <person name="Murat C."/>
            <person name="Ohm R."/>
            <person name="Olson A."/>
            <person name="Spatafora J."/>
            <person name="Veneault-Fourrey C."/>
            <person name="Henrissat B."/>
            <person name="Grigoriev I."/>
            <person name="Martin F."/>
            <person name="Perotto S."/>
        </authorList>
    </citation>
    <scope>NUCLEOTIDE SEQUENCE [LARGE SCALE GENOMIC DNA]</scope>
    <source>
        <strain evidence="11 12">E</strain>
    </source>
</reference>
<feature type="compositionally biased region" description="Polar residues" evidence="7">
    <location>
        <begin position="203"/>
        <end position="216"/>
    </location>
</feature>
<evidence type="ECO:0000313" key="12">
    <source>
        <dbReference type="Proteomes" id="UP000235371"/>
    </source>
</evidence>
<evidence type="ECO:0000256" key="4">
    <source>
        <dbReference type="ARBA" id="ARBA00022679"/>
    </source>
</evidence>
<dbReference type="InterPro" id="IPR005467">
    <property type="entry name" value="His_kinase_dom"/>
</dbReference>
<dbReference type="InterPro" id="IPR011006">
    <property type="entry name" value="CheY-like_superfamily"/>
</dbReference>
<proteinExistence type="predicted"/>
<keyword evidence="5" id="KW-0418">Kinase</keyword>
<dbReference type="Proteomes" id="UP000235371">
    <property type="component" value="Unassembled WGS sequence"/>
</dbReference>
<dbReference type="PANTHER" id="PTHR43047">
    <property type="entry name" value="TWO-COMPONENT HISTIDINE PROTEIN KINASE"/>
    <property type="match status" value="1"/>
</dbReference>
<dbReference type="PANTHER" id="PTHR43047:SF66">
    <property type="entry name" value="HISKA"/>
    <property type="match status" value="1"/>
</dbReference>
<dbReference type="InParanoid" id="A0A2J6T2I7"/>
<feature type="transmembrane region" description="Helical" evidence="8">
    <location>
        <begin position="58"/>
        <end position="85"/>
    </location>
</feature>
<dbReference type="GeneID" id="36581352"/>
<feature type="transmembrane region" description="Helical" evidence="8">
    <location>
        <begin position="372"/>
        <end position="397"/>
    </location>
</feature>
<dbReference type="InterPro" id="IPR036097">
    <property type="entry name" value="HisK_dim/P_sf"/>
</dbReference>
<dbReference type="PRINTS" id="PR00344">
    <property type="entry name" value="BCTRLSENSOR"/>
</dbReference>
<accession>A0A2J6T2I7</accession>
<dbReference type="InterPro" id="IPR003661">
    <property type="entry name" value="HisK_dim/P_dom"/>
</dbReference>
<feature type="compositionally biased region" description="Polar residues" evidence="7">
    <location>
        <begin position="238"/>
        <end position="248"/>
    </location>
</feature>
<evidence type="ECO:0000256" key="6">
    <source>
        <dbReference type="PROSITE-ProRule" id="PRU00169"/>
    </source>
</evidence>
<dbReference type="STRING" id="1095630.A0A2J6T2I7"/>
<feature type="region of interest" description="Disordered" evidence="7">
    <location>
        <begin position="129"/>
        <end position="266"/>
    </location>
</feature>
<organism evidence="11 12">
    <name type="scientific">Hyaloscypha bicolor E</name>
    <dbReference type="NCBI Taxonomy" id="1095630"/>
    <lineage>
        <taxon>Eukaryota</taxon>
        <taxon>Fungi</taxon>
        <taxon>Dikarya</taxon>
        <taxon>Ascomycota</taxon>
        <taxon>Pezizomycotina</taxon>
        <taxon>Leotiomycetes</taxon>
        <taxon>Helotiales</taxon>
        <taxon>Hyaloscyphaceae</taxon>
        <taxon>Hyaloscypha</taxon>
        <taxon>Hyaloscypha bicolor</taxon>
    </lineage>
</organism>
<comment type="catalytic activity">
    <reaction evidence="1">
        <text>ATP + protein L-histidine = ADP + protein N-phospho-L-histidine.</text>
        <dbReference type="EC" id="2.7.13.3"/>
    </reaction>
</comment>
<dbReference type="RefSeq" id="XP_024734138.1">
    <property type="nucleotide sequence ID" value="XM_024873272.1"/>
</dbReference>
<dbReference type="AlphaFoldDB" id="A0A2J6T2I7"/>
<dbReference type="SUPFAM" id="SSF47384">
    <property type="entry name" value="Homodimeric domain of signal transducing histidine kinase"/>
    <property type="match status" value="1"/>
</dbReference>
<dbReference type="InterPro" id="IPR001789">
    <property type="entry name" value="Sig_transdc_resp-reg_receiver"/>
</dbReference>
<dbReference type="InterPro" id="IPR003594">
    <property type="entry name" value="HATPase_dom"/>
</dbReference>
<dbReference type="SMART" id="SM00388">
    <property type="entry name" value="HisKA"/>
    <property type="match status" value="1"/>
</dbReference>
<feature type="domain" description="Response regulatory" evidence="10">
    <location>
        <begin position="860"/>
        <end position="982"/>
    </location>
</feature>
<dbReference type="PROSITE" id="PS50110">
    <property type="entry name" value="RESPONSE_REGULATORY"/>
    <property type="match status" value="1"/>
</dbReference>
<feature type="transmembrane region" description="Helical" evidence="8">
    <location>
        <begin position="409"/>
        <end position="430"/>
    </location>
</feature>
<evidence type="ECO:0000256" key="8">
    <source>
        <dbReference type="SAM" id="Phobius"/>
    </source>
</evidence>
<evidence type="ECO:0000259" key="10">
    <source>
        <dbReference type="PROSITE" id="PS50110"/>
    </source>
</evidence>
<gene>
    <name evidence="11" type="ORF">K444DRAFT_49554</name>
</gene>
<dbReference type="SUPFAM" id="SSF52172">
    <property type="entry name" value="CheY-like"/>
    <property type="match status" value="1"/>
</dbReference>
<dbReference type="GO" id="GO:0000155">
    <property type="term" value="F:phosphorelay sensor kinase activity"/>
    <property type="evidence" value="ECO:0007669"/>
    <property type="project" value="InterPro"/>
</dbReference>
<dbReference type="Gene3D" id="1.10.287.130">
    <property type="match status" value="1"/>
</dbReference>
<evidence type="ECO:0000256" key="5">
    <source>
        <dbReference type="ARBA" id="ARBA00022777"/>
    </source>
</evidence>
<dbReference type="Gene3D" id="3.40.50.2300">
    <property type="match status" value="1"/>
</dbReference>
<feature type="transmembrane region" description="Helical" evidence="8">
    <location>
        <begin position="337"/>
        <end position="360"/>
    </location>
</feature>
<dbReference type="SMART" id="SM00387">
    <property type="entry name" value="HATPase_c"/>
    <property type="match status" value="1"/>
</dbReference>
<feature type="transmembrane region" description="Helical" evidence="8">
    <location>
        <begin position="91"/>
        <end position="119"/>
    </location>
</feature>
<dbReference type="Pfam" id="PF02518">
    <property type="entry name" value="HATPase_c"/>
    <property type="match status" value="1"/>
</dbReference>
<dbReference type="Pfam" id="PF03707">
    <property type="entry name" value="MHYT"/>
    <property type="match status" value="3"/>
</dbReference>
<dbReference type="SUPFAM" id="SSF55874">
    <property type="entry name" value="ATPase domain of HSP90 chaperone/DNA topoisomerase II/histidine kinase"/>
    <property type="match status" value="1"/>
</dbReference>
<sequence length="987" mass="107394">MGTIDAMADAGGDGTLRQLEPHWNRGMIAASIVISLLGAFTSTQLMCQARASISFNAVLVWVLLASLTFGFCSIWSLHFVATLAYELDISIGINTALTILSSALAVVFTFAALGSDLLWEVYRRERKRTNGKRRRRKLPNGLGSRPRGQASDLDSRPLLTQSEDLDDFSPGPTSGPNPFELEGVEVEDSAPVPENHQFPPSLARQNSTGSTSTRKISTLPVLGSSNHSLIRHSDDNQELGNADSTTDFTDSGDHSTSGRSSSLLGSSSASTFALSSIVNIAYLTTSPAKNIFFLTGETLYLGCTWKNITKGFVWSLAITSMHYAGINALRIPSGYCTLNYAFVALSGIISWLVCIVGCILMSQMETHLGQQFLFSIAATTGVAAMHFTGMAAATFWTKSPPTEARGYPPILATAVVSIAIATCIAANGLLAHAVTVSRNKLAEVVSTRKKLWRTIAQKENAEAAAAARSDFIASASHEIRTPLHHLQGYSDLLSQTELTEEGRLLLHSIQRATKTLSLITNNVLDWSKLESDSESIARPVALDIRTVCEAILVLLPNKDDEAEVETMVVVKPNVPKSIFLDETYIHRILMNLLSNALKFTRSGYIMLLVEFEEGKLVATVKDTGPGVPPSFLPQLFEPFKQAQTRGSQRGTGLGLSIVKQLLHNMNGSITVESRHPEVEGVEPGRTGSTFAISIPVQSGTEVNSADVQKPAKIAILHGGNERAIEGLRIAWEKFGFEVVITHNTAALAGVDWKYIWADLPFLKANPACLQALLKQDSWRVLVPYDTLHPIHQIPELESALQFVPLPRPLIWHTFSHRMAAAKQGPMKTEVSRTVRFAPTVNFVNENDKAQTPKSTAKNFVILLVEDNPINQKLGRKMLTSLGYRVWLAENGQEAIGQILENDSAIDAILMDQSMPVKDGIMATKEIREMEAAGALSRRHPIIALTAVVSSEAQALFKSAGADDFLAKPLSLAKLEHTLAIHLPVKRR</sequence>
<evidence type="ECO:0000256" key="1">
    <source>
        <dbReference type="ARBA" id="ARBA00000085"/>
    </source>
</evidence>
<dbReference type="Gene3D" id="3.30.565.10">
    <property type="entry name" value="Histidine kinase-like ATPase, C-terminal domain"/>
    <property type="match status" value="1"/>
</dbReference>
<dbReference type="GO" id="GO:0009927">
    <property type="term" value="F:histidine phosphotransfer kinase activity"/>
    <property type="evidence" value="ECO:0007669"/>
    <property type="project" value="TreeGrafter"/>
</dbReference>
<keyword evidence="12" id="KW-1185">Reference proteome</keyword>
<keyword evidence="8" id="KW-0812">Transmembrane</keyword>
<feature type="transmembrane region" description="Helical" evidence="8">
    <location>
        <begin position="311"/>
        <end position="331"/>
    </location>
</feature>
<dbReference type="CDD" id="cd17546">
    <property type="entry name" value="REC_hyHK_CKI1_RcsC-like"/>
    <property type="match status" value="1"/>
</dbReference>
<evidence type="ECO:0000256" key="7">
    <source>
        <dbReference type="SAM" id="MobiDB-lite"/>
    </source>
</evidence>
<feature type="compositionally biased region" description="Basic residues" evidence="7">
    <location>
        <begin position="129"/>
        <end position="138"/>
    </location>
</feature>
<dbReference type="GO" id="GO:0005886">
    <property type="term" value="C:plasma membrane"/>
    <property type="evidence" value="ECO:0007669"/>
    <property type="project" value="TreeGrafter"/>
</dbReference>
<dbReference type="SMART" id="SM00448">
    <property type="entry name" value="REC"/>
    <property type="match status" value="1"/>
</dbReference>
<keyword evidence="4" id="KW-0808">Transferase</keyword>
<dbReference type="EMBL" id="KZ613847">
    <property type="protein sequence ID" value="PMD57234.1"/>
    <property type="molecule type" value="Genomic_DNA"/>
</dbReference>
<evidence type="ECO:0000256" key="2">
    <source>
        <dbReference type="ARBA" id="ARBA00012438"/>
    </source>
</evidence>
<dbReference type="PROSITE" id="PS50109">
    <property type="entry name" value="HIS_KIN"/>
    <property type="match status" value="1"/>
</dbReference>
<evidence type="ECO:0000313" key="11">
    <source>
        <dbReference type="EMBL" id="PMD57234.1"/>
    </source>
</evidence>
<dbReference type="OrthoDB" id="60033at2759"/>
<protein>
    <recommendedName>
        <fullName evidence="2">histidine kinase</fullName>
        <ecNumber evidence="2">2.7.13.3</ecNumber>
    </recommendedName>
</protein>